<reference evidence="1 2" key="1">
    <citation type="submission" date="2020-08" db="EMBL/GenBank/DDBJ databases">
        <authorList>
            <person name="Sun Q."/>
            <person name="Inoue M."/>
        </authorList>
    </citation>
    <scope>NUCLEOTIDE SEQUENCE [LARGE SCALE GENOMIC DNA]</scope>
    <source>
        <strain evidence="1 2">CCM 8938</strain>
    </source>
</reference>
<dbReference type="PROSITE" id="PS00639">
    <property type="entry name" value="THIOL_PROTEASE_HIS"/>
    <property type="match status" value="1"/>
</dbReference>
<name>A0ABR7KY61_9SPHI</name>
<dbReference type="InterPro" id="IPR038765">
    <property type="entry name" value="Papain-like_cys_pep_sf"/>
</dbReference>
<dbReference type="SUPFAM" id="SSF54001">
    <property type="entry name" value="Cysteine proteinases"/>
    <property type="match status" value="1"/>
</dbReference>
<protein>
    <recommendedName>
        <fullName evidence="3">Peptidase C39-like domain-containing protein</fullName>
    </recommendedName>
</protein>
<comment type="caution">
    <text evidence="1">The sequence shown here is derived from an EMBL/GenBank/DDBJ whole genome shotgun (WGS) entry which is preliminary data.</text>
</comment>
<keyword evidence="2" id="KW-1185">Reference proteome</keyword>
<sequence length="272" mass="30910">MENTIGKPKAKGGKPKAIQDSRSFKVTDYLTINHIKFPDAHDWTTVKKSEWGIFGNDSLNNCTCAAAGHMIKCWTANAGAEFEITQEAILNTYITLSKYDPITHKNNEGVFMIDALKYWRKNGIDQHRIRVFATVPFDRREIVKASIYLFGGIYVGLLLPKSSEHQKIWEVNPGGLTGDNEPYSLGGHAVAILGYDEKYLTCITLGQEKKMTWDFWETYNDEAYAIITQDFMMGEKNPLGLNLEAMEQDLMKLTQEKIRLAKRLAQGKPEKY</sequence>
<evidence type="ECO:0008006" key="3">
    <source>
        <dbReference type="Google" id="ProtNLM"/>
    </source>
</evidence>
<dbReference type="Proteomes" id="UP000652755">
    <property type="component" value="Unassembled WGS sequence"/>
</dbReference>
<dbReference type="RefSeq" id="WP_187073364.1">
    <property type="nucleotide sequence ID" value="NZ_JACRYL010000030.1"/>
</dbReference>
<dbReference type="InterPro" id="IPR025660">
    <property type="entry name" value="Pept_his_AS"/>
</dbReference>
<proteinExistence type="predicted"/>
<evidence type="ECO:0000313" key="1">
    <source>
        <dbReference type="EMBL" id="MBC6112948.1"/>
    </source>
</evidence>
<accession>A0ABR7KY61</accession>
<gene>
    <name evidence="1" type="ORF">H7U22_21205</name>
</gene>
<evidence type="ECO:0000313" key="2">
    <source>
        <dbReference type="Proteomes" id="UP000652755"/>
    </source>
</evidence>
<dbReference type="EMBL" id="JACRYL010000030">
    <property type="protein sequence ID" value="MBC6112948.1"/>
    <property type="molecule type" value="Genomic_DNA"/>
</dbReference>
<organism evidence="1 2">
    <name type="scientific">Pedobacter fastidiosus</name>
    <dbReference type="NCBI Taxonomy" id="2765361"/>
    <lineage>
        <taxon>Bacteria</taxon>
        <taxon>Pseudomonadati</taxon>
        <taxon>Bacteroidota</taxon>
        <taxon>Sphingobacteriia</taxon>
        <taxon>Sphingobacteriales</taxon>
        <taxon>Sphingobacteriaceae</taxon>
        <taxon>Pedobacter</taxon>
    </lineage>
</organism>